<feature type="domain" description="Glyoxalase/fosfomycin resistance/dioxygenase" evidence="1">
    <location>
        <begin position="7"/>
        <end position="116"/>
    </location>
</feature>
<name>A0ABS3WD33_9BACL</name>
<dbReference type="InterPro" id="IPR029068">
    <property type="entry name" value="Glyas_Bleomycin-R_OHBP_Dase"/>
</dbReference>
<dbReference type="PANTHER" id="PTHR33990:SF1">
    <property type="entry name" value="PROTEIN YJDN"/>
    <property type="match status" value="1"/>
</dbReference>
<dbReference type="EMBL" id="JAGGDJ010000016">
    <property type="protein sequence ID" value="MBO7746240.1"/>
    <property type="molecule type" value="Genomic_DNA"/>
</dbReference>
<dbReference type="Pfam" id="PF00903">
    <property type="entry name" value="Glyoxalase"/>
    <property type="match status" value="1"/>
</dbReference>
<dbReference type="Proteomes" id="UP000670947">
    <property type="component" value="Unassembled WGS sequence"/>
</dbReference>
<evidence type="ECO:0000313" key="2">
    <source>
        <dbReference type="EMBL" id="MBO7746240.1"/>
    </source>
</evidence>
<organism evidence="2 3">
    <name type="scientific">Paenibacillus artemisiicola</name>
    <dbReference type="NCBI Taxonomy" id="1172618"/>
    <lineage>
        <taxon>Bacteria</taxon>
        <taxon>Bacillati</taxon>
        <taxon>Bacillota</taxon>
        <taxon>Bacilli</taxon>
        <taxon>Bacillales</taxon>
        <taxon>Paenibacillaceae</taxon>
        <taxon>Paenibacillus</taxon>
    </lineage>
</organism>
<dbReference type="PANTHER" id="PTHR33990">
    <property type="entry name" value="PROTEIN YJDN-RELATED"/>
    <property type="match status" value="1"/>
</dbReference>
<gene>
    <name evidence="2" type="ORF">I8J29_18690</name>
</gene>
<protein>
    <submittedName>
        <fullName evidence="2">VOC family protein</fullName>
    </submittedName>
</protein>
<proteinExistence type="predicted"/>
<dbReference type="SUPFAM" id="SSF54593">
    <property type="entry name" value="Glyoxalase/Bleomycin resistance protein/Dihydroxybiphenyl dioxygenase"/>
    <property type="match status" value="1"/>
</dbReference>
<accession>A0ABS3WD33</accession>
<dbReference type="Gene3D" id="3.10.180.10">
    <property type="entry name" value="2,3-Dihydroxybiphenyl 1,2-Dioxygenase, domain 1"/>
    <property type="match status" value="1"/>
</dbReference>
<evidence type="ECO:0000259" key="1">
    <source>
        <dbReference type="Pfam" id="PF00903"/>
    </source>
</evidence>
<dbReference type="InterPro" id="IPR004360">
    <property type="entry name" value="Glyas_Fos-R_dOase_dom"/>
</dbReference>
<comment type="caution">
    <text evidence="2">The sequence shown here is derived from an EMBL/GenBank/DDBJ whole genome shotgun (WGS) entry which is preliminary data.</text>
</comment>
<reference evidence="2 3" key="1">
    <citation type="submission" date="2021-03" db="EMBL/GenBank/DDBJ databases">
        <title>Paenibacillus artemisicola MWE-103 whole genome sequence.</title>
        <authorList>
            <person name="Ham Y.J."/>
        </authorList>
    </citation>
    <scope>NUCLEOTIDE SEQUENCE [LARGE SCALE GENOMIC DNA]</scope>
    <source>
        <strain evidence="2 3">MWE-103</strain>
    </source>
</reference>
<sequence length="122" mass="13849">MEAYPFIAVDHCKEAIEFYRDVLGGEITILRRAGDDVLNADLRVDGCTLKFADTKAARPAQQGDYVRVFLKLASEDDFRRVYGRFEDGGRMLTKPYEAPFNGLLGVVADRNGVCWVLSYYRE</sequence>
<evidence type="ECO:0000313" key="3">
    <source>
        <dbReference type="Proteomes" id="UP000670947"/>
    </source>
</evidence>
<keyword evidence="3" id="KW-1185">Reference proteome</keyword>